<dbReference type="OrthoDB" id="9809430at2"/>
<dbReference type="PANTHER" id="PTHR11049">
    <property type="entry name" value="ACYL COENZYME A THIOESTER HYDROLASE"/>
    <property type="match status" value="1"/>
</dbReference>
<dbReference type="PROSITE" id="PS51770">
    <property type="entry name" value="HOTDOG_ACOT"/>
    <property type="match status" value="1"/>
</dbReference>
<evidence type="ECO:0000313" key="4">
    <source>
        <dbReference type="EMBL" id="AUN98630.1"/>
    </source>
</evidence>
<keyword evidence="2" id="KW-0378">Hydrolase</keyword>
<dbReference type="EMBL" id="CP025704">
    <property type="protein sequence ID" value="AUN98630.1"/>
    <property type="molecule type" value="Genomic_DNA"/>
</dbReference>
<dbReference type="InterPro" id="IPR033120">
    <property type="entry name" value="HOTDOG_ACOT"/>
</dbReference>
<dbReference type="CDD" id="cd03442">
    <property type="entry name" value="BFIT_BACH"/>
    <property type="match status" value="1"/>
</dbReference>
<dbReference type="AlphaFoldDB" id="A0A2K9NSY4"/>
<reference evidence="4 5" key="1">
    <citation type="submission" date="2018-01" db="EMBL/GenBank/DDBJ databases">
        <title>Complete genome sequence of Bacteriovorax stolpii DSM12778.</title>
        <authorList>
            <person name="Tang B."/>
            <person name="Chang J."/>
        </authorList>
    </citation>
    <scope>NUCLEOTIDE SEQUENCE [LARGE SCALE GENOMIC DNA]</scope>
    <source>
        <strain evidence="4 5">DSM 12778</strain>
    </source>
</reference>
<gene>
    <name evidence="4" type="ORF">C0V70_11060</name>
</gene>
<dbReference type="Gene3D" id="3.10.129.10">
    <property type="entry name" value="Hotdog Thioesterase"/>
    <property type="match status" value="1"/>
</dbReference>
<dbReference type="KEGG" id="bsto:C0V70_11060"/>
<feature type="compositionally biased region" description="Basic and acidic residues" evidence="3">
    <location>
        <begin position="138"/>
        <end position="159"/>
    </location>
</feature>
<dbReference type="InterPro" id="IPR006683">
    <property type="entry name" value="Thioestr_dom"/>
</dbReference>
<dbReference type="GO" id="GO:0052816">
    <property type="term" value="F:long-chain fatty acyl-CoA hydrolase activity"/>
    <property type="evidence" value="ECO:0007669"/>
    <property type="project" value="TreeGrafter"/>
</dbReference>
<dbReference type="InterPro" id="IPR029069">
    <property type="entry name" value="HotDog_dom_sf"/>
</dbReference>
<keyword evidence="5" id="KW-1185">Reference proteome</keyword>
<evidence type="ECO:0000256" key="3">
    <source>
        <dbReference type="SAM" id="MobiDB-lite"/>
    </source>
</evidence>
<accession>A0A2K9NSY4</accession>
<dbReference type="Pfam" id="PF03061">
    <property type="entry name" value="4HBT"/>
    <property type="match status" value="1"/>
</dbReference>
<dbReference type="RefSeq" id="WP_102243921.1">
    <property type="nucleotide sequence ID" value="NZ_CP025704.1"/>
</dbReference>
<protein>
    <submittedName>
        <fullName evidence="4">Acyl-CoA thioesterase</fullName>
    </submittedName>
</protein>
<comment type="similarity">
    <text evidence="1">Belongs to the acyl coenzyme A hydrolase family.</text>
</comment>
<dbReference type="SUPFAM" id="SSF54637">
    <property type="entry name" value="Thioesterase/thiol ester dehydrase-isomerase"/>
    <property type="match status" value="1"/>
</dbReference>
<dbReference type="InterPro" id="IPR040170">
    <property type="entry name" value="Cytosol_ACT"/>
</dbReference>
<dbReference type="Proteomes" id="UP000235584">
    <property type="component" value="Chromosome"/>
</dbReference>
<evidence type="ECO:0000256" key="1">
    <source>
        <dbReference type="ARBA" id="ARBA00010458"/>
    </source>
</evidence>
<evidence type="ECO:0000313" key="5">
    <source>
        <dbReference type="Proteomes" id="UP000235584"/>
    </source>
</evidence>
<organism evidence="4 5">
    <name type="scientific">Bacteriovorax stolpii</name>
    <name type="common">Bdellovibrio stolpii</name>
    <dbReference type="NCBI Taxonomy" id="960"/>
    <lineage>
        <taxon>Bacteria</taxon>
        <taxon>Pseudomonadati</taxon>
        <taxon>Bdellovibrionota</taxon>
        <taxon>Bacteriovoracia</taxon>
        <taxon>Bacteriovoracales</taxon>
        <taxon>Bacteriovoracaceae</taxon>
        <taxon>Bacteriovorax</taxon>
    </lineage>
</organism>
<proteinExistence type="inferred from homology"/>
<name>A0A2K9NSY4_BACTC</name>
<dbReference type="GO" id="GO:0005737">
    <property type="term" value="C:cytoplasm"/>
    <property type="evidence" value="ECO:0007669"/>
    <property type="project" value="TreeGrafter"/>
</dbReference>
<feature type="region of interest" description="Disordered" evidence="3">
    <location>
        <begin position="137"/>
        <end position="159"/>
    </location>
</feature>
<dbReference type="GO" id="GO:0006637">
    <property type="term" value="P:acyl-CoA metabolic process"/>
    <property type="evidence" value="ECO:0007669"/>
    <property type="project" value="TreeGrafter"/>
</dbReference>
<sequence>MHNQNEPKTVADSAVEMRYLVMPNDTNPQNSIFGGVVMSWIDMAAAMVAERHSNRPVVTVHVGDISFKAPIRIGDHVLIQASINYVGKTSMLVGVKVIAENPFTGITRHTTTAYLTFVALDDIGRPIQTRGLIPETDEEKRRFESGKKRIEDMKKSKTK</sequence>
<evidence type="ECO:0000256" key="2">
    <source>
        <dbReference type="ARBA" id="ARBA00022801"/>
    </source>
</evidence>